<dbReference type="AlphaFoldDB" id="A0A146K2J1"/>
<name>A0A146K2J1_9EUKA</name>
<reference evidence="1" key="1">
    <citation type="submission" date="2015-07" db="EMBL/GenBank/DDBJ databases">
        <title>Adaptation to a free-living lifestyle via gene acquisitions in the diplomonad Trepomonas sp. PC1.</title>
        <authorList>
            <person name="Xu F."/>
            <person name="Jerlstrom-Hultqvist J."/>
            <person name="Kolisko M."/>
            <person name="Simpson A.G.B."/>
            <person name="Roger A.J."/>
            <person name="Svard S.G."/>
            <person name="Andersson J.O."/>
        </authorList>
    </citation>
    <scope>NUCLEOTIDE SEQUENCE</scope>
    <source>
        <strain evidence="1">PC1</strain>
    </source>
</reference>
<evidence type="ECO:0000313" key="1">
    <source>
        <dbReference type="EMBL" id="JAP89759.1"/>
    </source>
</evidence>
<gene>
    <name evidence="1" type="ORF">TPC1_30746</name>
</gene>
<dbReference type="EMBL" id="GDID01006847">
    <property type="protein sequence ID" value="JAP89759.1"/>
    <property type="molecule type" value="Transcribed_RNA"/>
</dbReference>
<protein>
    <submittedName>
        <fullName evidence="1">Uncharacterized protein</fullName>
    </submittedName>
</protein>
<organism evidence="1">
    <name type="scientific">Trepomonas sp. PC1</name>
    <dbReference type="NCBI Taxonomy" id="1076344"/>
    <lineage>
        <taxon>Eukaryota</taxon>
        <taxon>Metamonada</taxon>
        <taxon>Diplomonadida</taxon>
        <taxon>Hexamitidae</taxon>
        <taxon>Hexamitinae</taxon>
        <taxon>Trepomonas</taxon>
    </lineage>
</organism>
<proteinExistence type="predicted"/>
<sequence length="489" mass="57347">TTSIQQVKNVPDTAECLVLAQMDERFSFFETQENKNLDVFNGGRNQAFEPDLFTKFGKLKVLVVIGITIRAPFNLPHRIQKLFCVNKVNDYPNAVFQSDEIYSINSNFDQLSYKNQGNNQDNYNLMKMYNQFINLDQARKNAQRNKQKVKYVSFEEIIGEFEKLNDEKLMLMVSRYLNVPFLEIDQIPFLSQEKAVQKFVELAGFKVIELAQLLTEKFNLKYSDLFLEIVKSALPEVLKTQILLQFEKIELKQFFRAFNKETKYLYTVAKISDKFWHEFAQSDEFELAQKKEIFGQMFQQNGQPLKEVFGQLMQLENLDEEKLFVDLLVKSKQKVDLESQIPEEPNLKFKIASQIVKKEPQIISHMLKCNPFELDQDQLFVLCCQIPNPSQYFGKFKEINHSLVFHSSNSLLNQIKLLQEEKLSSKQMIQTLLNDQKIEDDKRDRILSYLHAMQLVELKQKLDRAENTLLISKDKVTQFTKIINGKDLK</sequence>
<feature type="non-terminal residue" evidence="1">
    <location>
        <position position="1"/>
    </location>
</feature>
<accession>A0A146K2J1</accession>